<feature type="region of interest" description="Disordered" evidence="1">
    <location>
        <begin position="52"/>
        <end position="112"/>
    </location>
</feature>
<gene>
    <name evidence="2" type="ORF">HD593_011051</name>
</gene>
<protein>
    <submittedName>
        <fullName evidence="2">Putative DNA-binding transcriptional regulator AlpA</fullName>
    </submittedName>
</protein>
<evidence type="ECO:0000256" key="1">
    <source>
        <dbReference type="SAM" id="MobiDB-lite"/>
    </source>
</evidence>
<proteinExistence type="predicted"/>
<dbReference type="AlphaFoldDB" id="A0A7X0P6P0"/>
<organism evidence="2 3">
    <name type="scientific">Nonomuraea rubra</name>
    <dbReference type="NCBI Taxonomy" id="46180"/>
    <lineage>
        <taxon>Bacteria</taxon>
        <taxon>Bacillati</taxon>
        <taxon>Actinomycetota</taxon>
        <taxon>Actinomycetes</taxon>
        <taxon>Streptosporangiales</taxon>
        <taxon>Streptosporangiaceae</taxon>
        <taxon>Nonomuraea</taxon>
    </lineage>
</organism>
<dbReference type="EMBL" id="JACHMI010000001">
    <property type="protein sequence ID" value="MBB6556256.1"/>
    <property type="molecule type" value="Genomic_DNA"/>
</dbReference>
<keyword evidence="2" id="KW-0238">DNA-binding</keyword>
<accession>A0A7X0P6P0</accession>
<dbReference type="Proteomes" id="UP000565579">
    <property type="component" value="Unassembled WGS sequence"/>
</dbReference>
<name>A0A7X0P6P0_9ACTN</name>
<evidence type="ECO:0000313" key="2">
    <source>
        <dbReference type="EMBL" id="MBB6556256.1"/>
    </source>
</evidence>
<evidence type="ECO:0000313" key="3">
    <source>
        <dbReference type="Proteomes" id="UP000565579"/>
    </source>
</evidence>
<comment type="caution">
    <text evidence="2">The sequence shown here is derived from an EMBL/GenBank/DDBJ whole genome shotgun (WGS) entry which is preliminary data.</text>
</comment>
<dbReference type="GO" id="GO:0003677">
    <property type="term" value="F:DNA binding"/>
    <property type="evidence" value="ECO:0007669"/>
    <property type="project" value="UniProtKB-KW"/>
</dbReference>
<keyword evidence="3" id="KW-1185">Reference proteome</keyword>
<reference evidence="2 3" key="1">
    <citation type="submission" date="2020-08" db="EMBL/GenBank/DDBJ databases">
        <title>Sequencing the genomes of 1000 actinobacteria strains.</title>
        <authorList>
            <person name="Klenk H.-P."/>
        </authorList>
    </citation>
    <scope>NUCLEOTIDE SEQUENCE [LARGE SCALE GENOMIC DNA]</scope>
    <source>
        <strain evidence="2 3">DSM 43768</strain>
    </source>
</reference>
<dbReference type="RefSeq" id="WP_185110728.1">
    <property type="nucleotide sequence ID" value="NZ_BAAAXY010000153.1"/>
</dbReference>
<sequence length="112" mass="12557">MIPPGCHDAEQAGRLVGKSKSWMYQQGAAGNIPRSKLGHHVFWTDEQIAEIIRGAAQEPQQRKAETRPATQKRTPQTPPRDTPRKRPAPPTANNKRIPVADRSVSRLYRQEG</sequence>